<dbReference type="PANTHER" id="PTHR35894">
    <property type="entry name" value="GENERAL SECRETION PATHWAY PROTEIN A-RELATED"/>
    <property type="match status" value="1"/>
</dbReference>
<dbReference type="InterPro" id="IPR003593">
    <property type="entry name" value="AAA+_ATPase"/>
</dbReference>
<dbReference type="RefSeq" id="WP_066798922.1">
    <property type="nucleotide sequence ID" value="NZ_CP014206.1"/>
</dbReference>
<dbReference type="SMART" id="SM00382">
    <property type="entry name" value="AAA"/>
    <property type="match status" value="1"/>
</dbReference>
<dbReference type="InterPro" id="IPR049945">
    <property type="entry name" value="AAA_22"/>
</dbReference>
<dbReference type="EMBL" id="SOBK01000013">
    <property type="protein sequence ID" value="TDT86428.1"/>
    <property type="molecule type" value="Genomic_DNA"/>
</dbReference>
<reference evidence="2 4" key="1">
    <citation type="journal article" date="2016" name="Front. Microbiol.">
        <title>Genome Sequence of the Piezophilic, Mesophilic Sulfate-Reducing Bacterium Desulfovibrio indicus J2T.</title>
        <authorList>
            <person name="Cao J."/>
            <person name="Maignien L."/>
            <person name="Shao Z."/>
            <person name="Alain K."/>
            <person name="Jebbar M."/>
        </authorList>
    </citation>
    <scope>NUCLEOTIDE SEQUENCE [LARGE SCALE GENOMIC DNA]</scope>
    <source>
        <strain evidence="2 4">J2</strain>
    </source>
</reference>
<evidence type="ECO:0000313" key="3">
    <source>
        <dbReference type="EMBL" id="TDT86428.1"/>
    </source>
</evidence>
<keyword evidence="4" id="KW-1185">Reference proteome</keyword>
<dbReference type="InterPro" id="IPR027417">
    <property type="entry name" value="P-loop_NTPase"/>
</dbReference>
<dbReference type="PROSITE" id="PS50943">
    <property type="entry name" value="HTH_CROC1"/>
    <property type="match status" value="1"/>
</dbReference>
<evidence type="ECO:0000313" key="4">
    <source>
        <dbReference type="Proteomes" id="UP000055611"/>
    </source>
</evidence>
<gene>
    <name evidence="2" type="ORF">AWY79_00125</name>
    <name evidence="3" type="ORF">EDC59_113104</name>
</gene>
<accession>A0A140D8V7</accession>
<dbReference type="EMBL" id="CP014206">
    <property type="protein sequence ID" value="AMK09624.1"/>
    <property type="molecule type" value="Genomic_DNA"/>
</dbReference>
<dbReference type="PANTHER" id="PTHR35894:SF1">
    <property type="entry name" value="PHOSPHORIBULOKINASE _ URIDINE KINASE FAMILY"/>
    <property type="match status" value="1"/>
</dbReference>
<protein>
    <submittedName>
        <fullName evidence="2">Transposase</fullName>
    </submittedName>
    <submittedName>
        <fullName evidence="3">Type II secretory pathway predicted ATPase ExeA</fullName>
    </submittedName>
</protein>
<organism evidence="3 5">
    <name type="scientific">Pseudodesulfovibrio indicus</name>
    <dbReference type="NCBI Taxonomy" id="1716143"/>
    <lineage>
        <taxon>Bacteria</taxon>
        <taxon>Pseudomonadati</taxon>
        <taxon>Thermodesulfobacteriota</taxon>
        <taxon>Desulfovibrionia</taxon>
        <taxon>Desulfovibrionales</taxon>
        <taxon>Desulfovibrionaceae</taxon>
    </lineage>
</organism>
<dbReference type="Pfam" id="PF13412">
    <property type="entry name" value="HTH_24"/>
    <property type="match status" value="1"/>
</dbReference>
<dbReference type="Proteomes" id="UP000055611">
    <property type="component" value="Chromosome"/>
</dbReference>
<dbReference type="Pfam" id="PF13401">
    <property type="entry name" value="AAA_22"/>
    <property type="match status" value="1"/>
</dbReference>
<dbReference type="InterPro" id="IPR052026">
    <property type="entry name" value="ExeA_AAA_ATPase_DNA-bind"/>
</dbReference>
<dbReference type="Proteomes" id="UP000295506">
    <property type="component" value="Unassembled WGS sequence"/>
</dbReference>
<feature type="domain" description="HTH cro/C1-type" evidence="1">
    <location>
        <begin position="4"/>
        <end position="34"/>
    </location>
</feature>
<evidence type="ECO:0000313" key="5">
    <source>
        <dbReference type="Proteomes" id="UP000295506"/>
    </source>
</evidence>
<sequence>MSLLKYLMKEVGLSQRALARGLALSPATVNEIVNRDNWPKSLDRKELQSNIRKQLRDAGVGSNRVSALFRSPSTRKSKPAAAVATTQEETPMLLARQELFPETKRHFGLVRNPFGEVTGPEEVFLSADIRYVREAMFLTARKGGFIAVIGESGSGKSTLRKELVDRINREKQAVHIIEPYVLAMEDNDKTGKTLKAQHLAEAVLATVAPSEALKSSPEARFRQLHRVLRDSANAGASHCLIIEEAHGLPITTLKHLKRFLELEDGFRKLLSIILLGQPELKHKLSESNAQVREVVQRCEKIELRPMNGSLPEYIKFRFARVEADAEKIITADAIEALRSNLTGATSRSGVNDSVSLVYPLAVGNLVVAAMNLAANVGSPQVTPEIVNQV</sequence>
<dbReference type="InterPro" id="IPR001387">
    <property type="entry name" value="Cro/C1-type_HTH"/>
</dbReference>
<dbReference type="SUPFAM" id="SSF52540">
    <property type="entry name" value="P-loop containing nucleoside triphosphate hydrolases"/>
    <property type="match status" value="1"/>
</dbReference>
<evidence type="ECO:0000259" key="1">
    <source>
        <dbReference type="PROSITE" id="PS50943"/>
    </source>
</evidence>
<name>A0A140D8V7_9BACT</name>
<dbReference type="GO" id="GO:0016887">
    <property type="term" value="F:ATP hydrolysis activity"/>
    <property type="evidence" value="ECO:0007669"/>
    <property type="project" value="InterPro"/>
</dbReference>
<dbReference type="OrthoDB" id="9779230at2"/>
<dbReference type="Gene3D" id="3.40.50.300">
    <property type="entry name" value="P-loop containing nucleotide triphosphate hydrolases"/>
    <property type="match status" value="1"/>
</dbReference>
<dbReference type="KEGG" id="dej:AWY79_00125"/>
<proteinExistence type="predicted"/>
<evidence type="ECO:0000313" key="2">
    <source>
        <dbReference type="EMBL" id="AMK09624.1"/>
    </source>
</evidence>
<reference evidence="3 5" key="2">
    <citation type="submission" date="2019-03" db="EMBL/GenBank/DDBJ databases">
        <title>Genomic Encyclopedia of Type Strains, Phase IV (KMG-IV): sequencing the most valuable type-strain genomes for metagenomic binning, comparative biology and taxonomic classification.</title>
        <authorList>
            <person name="Goeker M."/>
        </authorList>
    </citation>
    <scope>NUCLEOTIDE SEQUENCE [LARGE SCALE GENOMIC DNA]</scope>
    <source>
        <strain evidence="3 5">DSM 101483</strain>
    </source>
</reference>
<dbReference type="AlphaFoldDB" id="A0A140D8V7"/>